<protein>
    <submittedName>
        <fullName evidence="2">Uncharacterized protein</fullName>
    </submittedName>
</protein>
<dbReference type="Proteomes" id="UP001317742">
    <property type="component" value="Chromosome"/>
</dbReference>
<keyword evidence="1" id="KW-0472">Membrane</keyword>
<keyword evidence="3" id="KW-1185">Reference proteome</keyword>
<keyword evidence="1" id="KW-1133">Transmembrane helix</keyword>
<evidence type="ECO:0000313" key="2">
    <source>
        <dbReference type="EMBL" id="BDQ38609.1"/>
    </source>
</evidence>
<gene>
    <name evidence="2" type="ORF">SYK_29690</name>
</gene>
<dbReference type="RefSeq" id="WP_281761104.1">
    <property type="nucleotide sequence ID" value="NZ_AP026709.1"/>
</dbReference>
<keyword evidence="1" id="KW-0812">Transmembrane</keyword>
<name>A0ABM8B4M6_9BACT</name>
<dbReference type="EMBL" id="AP026709">
    <property type="protein sequence ID" value="BDQ38609.1"/>
    <property type="molecule type" value="Genomic_DNA"/>
</dbReference>
<proteinExistence type="predicted"/>
<accession>A0ABM8B4M6</accession>
<reference evidence="2 3" key="1">
    <citation type="submission" date="2022-08" db="EMBL/GenBank/DDBJ databases">
        <title>Genome Sequence of the sulphate-reducing bacterium, Pseudodesulfovibrio sp. SYK.</title>
        <authorList>
            <person name="Kondo R."/>
            <person name="Kataoka T."/>
        </authorList>
    </citation>
    <scope>NUCLEOTIDE SEQUENCE [LARGE SCALE GENOMIC DNA]</scope>
    <source>
        <strain evidence="2 3">SYK</strain>
    </source>
</reference>
<organism evidence="2 3">
    <name type="scientific">Pseudodesulfovibrio nedwellii</name>
    <dbReference type="NCBI Taxonomy" id="2973072"/>
    <lineage>
        <taxon>Bacteria</taxon>
        <taxon>Pseudomonadati</taxon>
        <taxon>Thermodesulfobacteriota</taxon>
        <taxon>Desulfovibrionia</taxon>
        <taxon>Desulfovibrionales</taxon>
        <taxon>Desulfovibrionaceae</taxon>
    </lineage>
</organism>
<feature type="transmembrane region" description="Helical" evidence="1">
    <location>
        <begin position="6"/>
        <end position="29"/>
    </location>
</feature>
<sequence>MKNWKIWTACIAIFVAGAASGILGTGMVIKHHFDSFGRGPEFREKLKGKIIGHLQDELNLPDSQMPPIIIEVEKTMDKMYEFRMQNGPKLKAILDDGISRVKVHLSPKKQTELDEMIKNHRHRKFSLFRLPPPPPPGP</sequence>
<evidence type="ECO:0000256" key="1">
    <source>
        <dbReference type="SAM" id="Phobius"/>
    </source>
</evidence>
<evidence type="ECO:0000313" key="3">
    <source>
        <dbReference type="Proteomes" id="UP001317742"/>
    </source>
</evidence>